<dbReference type="PANTHER" id="PTHR10039:SF17">
    <property type="entry name" value="FUNGAL STAND N-TERMINAL GOODBYE DOMAIN-CONTAINING PROTEIN-RELATED"/>
    <property type="match status" value="1"/>
</dbReference>
<feature type="compositionally biased region" description="Polar residues" evidence="2">
    <location>
        <begin position="29"/>
        <end position="44"/>
    </location>
</feature>
<dbReference type="PANTHER" id="PTHR10039">
    <property type="entry name" value="AMELOGENIN"/>
    <property type="match status" value="1"/>
</dbReference>
<dbReference type="Proteomes" id="UP000521943">
    <property type="component" value="Unassembled WGS sequence"/>
</dbReference>
<dbReference type="EMBL" id="JACGCI010000002">
    <property type="protein sequence ID" value="KAF6765848.1"/>
    <property type="molecule type" value="Genomic_DNA"/>
</dbReference>
<evidence type="ECO:0000256" key="2">
    <source>
        <dbReference type="SAM" id="MobiDB-lite"/>
    </source>
</evidence>
<dbReference type="OrthoDB" id="5967843at2759"/>
<dbReference type="InterPro" id="IPR007111">
    <property type="entry name" value="NACHT_NTPase"/>
</dbReference>
<dbReference type="SUPFAM" id="SSF52540">
    <property type="entry name" value="P-loop containing nucleoside triphosphate hydrolases"/>
    <property type="match status" value="1"/>
</dbReference>
<dbReference type="PROSITE" id="PS50837">
    <property type="entry name" value="NACHT"/>
    <property type="match status" value="1"/>
</dbReference>
<protein>
    <recommendedName>
        <fullName evidence="3">NACHT domain-containing protein</fullName>
    </recommendedName>
</protein>
<accession>A0A8H6IJW0</accession>
<evidence type="ECO:0000313" key="5">
    <source>
        <dbReference type="Proteomes" id="UP000521943"/>
    </source>
</evidence>
<dbReference type="InterPro" id="IPR056884">
    <property type="entry name" value="NPHP3-like_N"/>
</dbReference>
<dbReference type="AlphaFoldDB" id="A0A8H6IJW0"/>
<feature type="domain" description="NACHT" evidence="3">
    <location>
        <begin position="156"/>
        <end position="334"/>
    </location>
</feature>
<organism evidence="4 5">
    <name type="scientific">Ephemerocybe angulata</name>
    <dbReference type="NCBI Taxonomy" id="980116"/>
    <lineage>
        <taxon>Eukaryota</taxon>
        <taxon>Fungi</taxon>
        <taxon>Dikarya</taxon>
        <taxon>Basidiomycota</taxon>
        <taxon>Agaricomycotina</taxon>
        <taxon>Agaricomycetes</taxon>
        <taxon>Agaricomycetidae</taxon>
        <taxon>Agaricales</taxon>
        <taxon>Agaricineae</taxon>
        <taxon>Psathyrellaceae</taxon>
        <taxon>Ephemerocybe</taxon>
    </lineage>
</organism>
<dbReference type="Pfam" id="PF24883">
    <property type="entry name" value="NPHP3_N"/>
    <property type="match status" value="1"/>
</dbReference>
<proteinExistence type="predicted"/>
<comment type="caution">
    <text evidence="4">The sequence shown here is derived from an EMBL/GenBank/DDBJ whole genome shotgun (WGS) entry which is preliminary data.</text>
</comment>
<feature type="region of interest" description="Disordered" evidence="2">
    <location>
        <begin position="1"/>
        <end position="52"/>
    </location>
</feature>
<feature type="compositionally biased region" description="Polar residues" evidence="2">
    <location>
        <begin position="7"/>
        <end position="17"/>
    </location>
</feature>
<keyword evidence="5" id="KW-1185">Reference proteome</keyword>
<dbReference type="InterPro" id="IPR027417">
    <property type="entry name" value="P-loop_NTPase"/>
</dbReference>
<evidence type="ECO:0000259" key="3">
    <source>
        <dbReference type="PROSITE" id="PS50837"/>
    </source>
</evidence>
<name>A0A8H6IJW0_9AGAR</name>
<evidence type="ECO:0000256" key="1">
    <source>
        <dbReference type="ARBA" id="ARBA00022737"/>
    </source>
</evidence>
<sequence length="750" mass="83799">MAHVPLPTNSAANSATTPLDRDEFRAPNSVPTASGSLDATQGLASTSSGGSSSSLNVIHNSNYFGPVTMNKIKSARNVSMGPNHGIINQNSGAGELEEESYLAALAFLSKHMAAGAIHDSKERCDAPKCMPETRVAVQDEILGWITDGHKDTEPSRILWVTGPAGTGKTAILGTIAERCKAKGMLGATFFFSSFSGSLARRSKTHLVSTLAYQLLQHAGLPQVGQFHTRMSQAIRRDPAILQKRLQTQLEELILLPFRHEVPTGTDPPRTDQMAIIIDGLDECNYVEDESESLSSGGNRTHRTKGDEQREILSAILHAANDPAFPFVIIIASRPELAIREFFSTGLARDATRELFLDNKYDPSADIRLFYESKFSSIRRRFNLPPNWPSIEDVLQLVANASGQFIYAATVIRFVEGPPSGSHTHVAPAVPGLRSPHQRLVRILDLRTRVHIPNVRPLEALDILYDTVVRTCSEPLLSVKWLGAIRLYTTHRRLLPARLLRLWMEESPGEEVCVLGPLSSLISIPSDPNCDELYSFHHKSFVDFFEDESRCADLYVSPLQTRDFILHMYFRNMDNRKFFLLDIHSRTIDSYKDEVFDRIPKSVLYNALGLAARGFHFSSADVFKIAEGPMLSCNALRWAEFFAVPERSKDVPVSPDIIHSKYLVSQMFCAVHVWCPKIRCRRACKYWREAILEVVRGRGWAVPSPLALFRDSWVRHYDFEEMVGFFKHAQADDDSDISFTSPSPSAKTDND</sequence>
<dbReference type="Gene3D" id="3.40.50.300">
    <property type="entry name" value="P-loop containing nucleotide triphosphate hydrolases"/>
    <property type="match status" value="1"/>
</dbReference>
<evidence type="ECO:0000313" key="4">
    <source>
        <dbReference type="EMBL" id="KAF6765848.1"/>
    </source>
</evidence>
<reference evidence="4 5" key="1">
    <citation type="submission" date="2020-07" db="EMBL/GenBank/DDBJ databases">
        <title>Comparative genomics of pyrophilous fungi reveals a link between fire events and developmental genes.</title>
        <authorList>
            <consortium name="DOE Joint Genome Institute"/>
            <person name="Steindorff A.S."/>
            <person name="Carver A."/>
            <person name="Calhoun S."/>
            <person name="Stillman K."/>
            <person name="Liu H."/>
            <person name="Lipzen A."/>
            <person name="Pangilinan J."/>
            <person name="Labutti K."/>
            <person name="Bruns T.D."/>
            <person name="Grigoriev I.V."/>
        </authorList>
    </citation>
    <scope>NUCLEOTIDE SEQUENCE [LARGE SCALE GENOMIC DNA]</scope>
    <source>
        <strain evidence="4 5">CBS 144469</strain>
    </source>
</reference>
<keyword evidence="1" id="KW-0677">Repeat</keyword>
<gene>
    <name evidence="4" type="ORF">DFP72DRAFT_1162575</name>
</gene>